<reference evidence="1 2" key="1">
    <citation type="submission" date="2023-10" db="EMBL/GenBank/DDBJ databases">
        <title>Rubellicoccus peritrichatus gen. nov., sp. nov., isolated from an algae of coral reef tank.</title>
        <authorList>
            <person name="Luo J."/>
        </authorList>
    </citation>
    <scope>NUCLEOTIDE SEQUENCE [LARGE SCALE GENOMIC DNA]</scope>
    <source>
        <strain evidence="1 2">CR14</strain>
    </source>
</reference>
<proteinExistence type="predicted"/>
<protein>
    <recommendedName>
        <fullName evidence="3">PEP-CTERM protein-sorting domain-containing protein</fullName>
    </recommendedName>
</protein>
<gene>
    <name evidence="1" type="ORF">RZN69_13175</name>
</gene>
<keyword evidence="2" id="KW-1185">Reference proteome</keyword>
<organism evidence="1 2">
    <name type="scientific">Rubellicoccus peritrichatus</name>
    <dbReference type="NCBI Taxonomy" id="3080537"/>
    <lineage>
        <taxon>Bacteria</taxon>
        <taxon>Pseudomonadati</taxon>
        <taxon>Verrucomicrobiota</taxon>
        <taxon>Opitutia</taxon>
        <taxon>Puniceicoccales</taxon>
        <taxon>Cerasicoccaceae</taxon>
        <taxon>Rubellicoccus</taxon>
    </lineage>
</organism>
<evidence type="ECO:0000313" key="1">
    <source>
        <dbReference type="EMBL" id="WOO39569.1"/>
    </source>
</evidence>
<dbReference type="RefSeq" id="WP_317831511.1">
    <property type="nucleotide sequence ID" value="NZ_CP136920.1"/>
</dbReference>
<sequence>MTRFLQIFMLMGNITIMKLPLYLKSISSVVLLNACFSSITQAAFVPLGTSGDDPNNYGTFSGVVLDSVTLNGQTYGTSSLVQVSLTAFAGATSSVLLQQNGGVTNPTAQQRRDFLETDWRGDTGIINPSAVAGSVQANFNVPVRNIAGADMFLYEINTAATGDAFDIIINGMTLTVGASDYGDSGANTNSADVLSVGSTPTTLTQLLNNPAGLSSGNISQNILGVGIDFSDFGVADGATVTSFSYNSGNVTSFDPVLIAAVPEPHTYSMIAGFFVVGIAFLRRRFSV</sequence>
<dbReference type="AlphaFoldDB" id="A0AAQ3L549"/>
<evidence type="ECO:0008006" key="3">
    <source>
        <dbReference type="Google" id="ProtNLM"/>
    </source>
</evidence>
<name>A0AAQ3L549_9BACT</name>
<dbReference type="EMBL" id="CP136920">
    <property type="protein sequence ID" value="WOO39569.1"/>
    <property type="molecule type" value="Genomic_DNA"/>
</dbReference>
<accession>A0AAQ3L549</accession>
<dbReference type="Proteomes" id="UP001304300">
    <property type="component" value="Chromosome"/>
</dbReference>
<dbReference type="KEGG" id="puo:RZN69_13175"/>
<evidence type="ECO:0000313" key="2">
    <source>
        <dbReference type="Proteomes" id="UP001304300"/>
    </source>
</evidence>